<evidence type="ECO:0000313" key="5">
    <source>
        <dbReference type="Proteomes" id="UP001211894"/>
    </source>
</evidence>
<accession>A0ABT4X885</accession>
<dbReference type="SUPFAM" id="SSF46894">
    <property type="entry name" value="C-terminal effector domain of the bipartite response regulators"/>
    <property type="match status" value="1"/>
</dbReference>
<reference evidence="4 5" key="1">
    <citation type="submission" date="2023-01" db="EMBL/GenBank/DDBJ databases">
        <title>Bacillus changyiensis sp. nov., isolated from a coastal deposit.</title>
        <authorList>
            <person name="Xiao G."/>
            <person name="Lai Q."/>
            <person name="Hu Z."/>
            <person name="Shao Z."/>
        </authorList>
    </citation>
    <scope>NUCLEOTIDE SEQUENCE [LARGE SCALE GENOMIC DNA]</scope>
    <source>
        <strain evidence="4 5">CLL-7-23</strain>
    </source>
</reference>
<keyword evidence="5" id="KW-1185">Reference proteome</keyword>
<evidence type="ECO:0000256" key="1">
    <source>
        <dbReference type="ARBA" id="ARBA00023015"/>
    </source>
</evidence>
<name>A0ABT4X885_9BACI</name>
<protein>
    <submittedName>
        <fullName evidence="4">LuxR C-terminal-related transcriptional regulator</fullName>
    </submittedName>
</protein>
<evidence type="ECO:0000256" key="2">
    <source>
        <dbReference type="ARBA" id="ARBA00023163"/>
    </source>
</evidence>
<gene>
    <name evidence="4" type="ORF">PJ311_18175</name>
</gene>
<evidence type="ECO:0000313" key="4">
    <source>
        <dbReference type="EMBL" id="MDA7028468.1"/>
    </source>
</evidence>
<dbReference type="RefSeq" id="WP_271342284.1">
    <property type="nucleotide sequence ID" value="NZ_JAQKAB010000018.1"/>
</dbReference>
<comment type="caution">
    <text evidence="4">The sequence shown here is derived from an EMBL/GenBank/DDBJ whole genome shotgun (WGS) entry which is preliminary data.</text>
</comment>
<keyword evidence="2" id="KW-0804">Transcription</keyword>
<sequence>MNKKEIENILKNYRWMMNSIEVLRESLKDAGEGMTAQYGVEASLPKPKGTTSDPVYKETVRRAKRFNKIKIYEEKVRMLQERINRIIDERESEVLYWLLEGKSYRWIAQHMELSYSHIKRIRDSIVDQLSSDSNGTNGTKETDETNFTNLKSVV</sequence>
<evidence type="ECO:0000256" key="3">
    <source>
        <dbReference type="SAM" id="MobiDB-lite"/>
    </source>
</evidence>
<organism evidence="4 5">
    <name type="scientific">Bacillus changyiensis</name>
    <dbReference type="NCBI Taxonomy" id="3004103"/>
    <lineage>
        <taxon>Bacteria</taxon>
        <taxon>Bacillati</taxon>
        <taxon>Bacillota</taxon>
        <taxon>Bacilli</taxon>
        <taxon>Bacillales</taxon>
        <taxon>Bacillaceae</taxon>
        <taxon>Bacillus</taxon>
    </lineage>
</organism>
<dbReference type="Gene3D" id="1.10.10.10">
    <property type="entry name" value="Winged helix-like DNA-binding domain superfamily/Winged helix DNA-binding domain"/>
    <property type="match status" value="1"/>
</dbReference>
<dbReference type="InterPro" id="IPR036388">
    <property type="entry name" value="WH-like_DNA-bd_sf"/>
</dbReference>
<dbReference type="EMBL" id="JAQKAB010000018">
    <property type="protein sequence ID" value="MDA7028468.1"/>
    <property type="molecule type" value="Genomic_DNA"/>
</dbReference>
<proteinExistence type="predicted"/>
<dbReference type="InterPro" id="IPR016032">
    <property type="entry name" value="Sig_transdc_resp-reg_C-effctor"/>
</dbReference>
<feature type="region of interest" description="Disordered" evidence="3">
    <location>
        <begin position="130"/>
        <end position="154"/>
    </location>
</feature>
<dbReference type="Proteomes" id="UP001211894">
    <property type="component" value="Unassembled WGS sequence"/>
</dbReference>
<keyword evidence="1" id="KW-0805">Transcription regulation</keyword>